<feature type="domain" description="HTH gntR-type" evidence="4">
    <location>
        <begin position="11"/>
        <end position="79"/>
    </location>
</feature>
<organism evidence="5 6">
    <name type="scientific">Cryobacterium algoricola</name>
    <dbReference type="NCBI Taxonomy" id="1259183"/>
    <lineage>
        <taxon>Bacteria</taxon>
        <taxon>Bacillati</taxon>
        <taxon>Actinomycetota</taxon>
        <taxon>Actinomycetes</taxon>
        <taxon>Micrococcales</taxon>
        <taxon>Microbacteriaceae</taxon>
        <taxon>Cryobacterium</taxon>
    </lineage>
</organism>
<accession>A0ABY2IF95</accession>
<reference evidence="5 6" key="1">
    <citation type="submission" date="2019-03" db="EMBL/GenBank/DDBJ databases">
        <title>Genomics of glacier-inhabiting Cryobacterium strains.</title>
        <authorList>
            <person name="Liu Q."/>
            <person name="Xin Y.-H."/>
        </authorList>
    </citation>
    <scope>NUCLEOTIDE SEQUENCE [LARGE SCALE GENOMIC DNA]</scope>
    <source>
        <strain evidence="5 6">MDB2-B</strain>
    </source>
</reference>
<keyword evidence="3" id="KW-0804">Transcription</keyword>
<evidence type="ECO:0000259" key="4">
    <source>
        <dbReference type="PROSITE" id="PS50949"/>
    </source>
</evidence>
<keyword evidence="1" id="KW-0805">Transcription regulation</keyword>
<dbReference type="InterPro" id="IPR036388">
    <property type="entry name" value="WH-like_DNA-bd_sf"/>
</dbReference>
<dbReference type="PROSITE" id="PS50949">
    <property type="entry name" value="HTH_GNTR"/>
    <property type="match status" value="1"/>
</dbReference>
<dbReference type="PANTHER" id="PTHR38445:SF7">
    <property type="entry name" value="GNTR-FAMILY TRANSCRIPTIONAL REGULATOR"/>
    <property type="match status" value="1"/>
</dbReference>
<comment type="caution">
    <text evidence="5">The sequence shown here is derived from an EMBL/GenBank/DDBJ whole genome shotgun (WGS) entry which is preliminary data.</text>
</comment>
<keyword evidence="6" id="KW-1185">Reference proteome</keyword>
<dbReference type="SMART" id="SM00345">
    <property type="entry name" value="HTH_GNTR"/>
    <property type="match status" value="1"/>
</dbReference>
<dbReference type="Pfam" id="PF00392">
    <property type="entry name" value="GntR"/>
    <property type="match status" value="1"/>
</dbReference>
<keyword evidence="2" id="KW-0238">DNA-binding</keyword>
<evidence type="ECO:0000256" key="3">
    <source>
        <dbReference type="ARBA" id="ARBA00023163"/>
    </source>
</evidence>
<sequence>MFIRLEPQSTWSLKAQIAQQIRREIAKGSLYAGERLPSARTLGTTLGVNIHTVLSAYAELRDEGFIELRRGRGAVVREAESTGSANVISLAREFVREAQRMGMAQDEAVRVMLEVDEWMD</sequence>
<dbReference type="SUPFAM" id="SSF46785">
    <property type="entry name" value="Winged helix' DNA-binding domain"/>
    <property type="match status" value="1"/>
</dbReference>
<dbReference type="Proteomes" id="UP000297608">
    <property type="component" value="Unassembled WGS sequence"/>
</dbReference>
<protein>
    <submittedName>
        <fullName evidence="5">GntR family transcriptional regulator</fullName>
    </submittedName>
</protein>
<dbReference type="CDD" id="cd07377">
    <property type="entry name" value="WHTH_GntR"/>
    <property type="match status" value="1"/>
</dbReference>
<dbReference type="InterPro" id="IPR000524">
    <property type="entry name" value="Tscrpt_reg_HTH_GntR"/>
</dbReference>
<evidence type="ECO:0000256" key="1">
    <source>
        <dbReference type="ARBA" id="ARBA00023015"/>
    </source>
</evidence>
<proteinExistence type="predicted"/>
<dbReference type="RefSeq" id="WP_134534424.1">
    <property type="nucleotide sequence ID" value="NZ_SOFG01000011.1"/>
</dbReference>
<dbReference type="EMBL" id="SOFG01000011">
    <property type="protein sequence ID" value="TFB87268.1"/>
    <property type="molecule type" value="Genomic_DNA"/>
</dbReference>
<dbReference type="Gene3D" id="1.10.10.10">
    <property type="entry name" value="Winged helix-like DNA-binding domain superfamily/Winged helix DNA-binding domain"/>
    <property type="match status" value="1"/>
</dbReference>
<evidence type="ECO:0000256" key="2">
    <source>
        <dbReference type="ARBA" id="ARBA00023125"/>
    </source>
</evidence>
<dbReference type="PANTHER" id="PTHR38445">
    <property type="entry name" value="HTH-TYPE TRANSCRIPTIONAL REPRESSOR YTRA"/>
    <property type="match status" value="1"/>
</dbReference>
<name>A0ABY2IF95_9MICO</name>
<gene>
    <name evidence="5" type="ORF">E3O44_09080</name>
</gene>
<evidence type="ECO:0000313" key="6">
    <source>
        <dbReference type="Proteomes" id="UP000297608"/>
    </source>
</evidence>
<dbReference type="InterPro" id="IPR036390">
    <property type="entry name" value="WH_DNA-bd_sf"/>
</dbReference>
<evidence type="ECO:0000313" key="5">
    <source>
        <dbReference type="EMBL" id="TFB87268.1"/>
    </source>
</evidence>